<keyword evidence="6 7" id="KW-0472">Membrane</keyword>
<dbReference type="Gene3D" id="1.20.1250.20">
    <property type="entry name" value="MFS general substrate transporter like domains"/>
    <property type="match status" value="1"/>
</dbReference>
<dbReference type="InterPro" id="IPR020846">
    <property type="entry name" value="MFS_dom"/>
</dbReference>
<comment type="subcellular location">
    <subcellularLocation>
        <location evidence="1">Cell membrane</location>
        <topology evidence="1">Multi-pass membrane protein</topology>
    </subcellularLocation>
</comment>
<gene>
    <name evidence="9" type="ORF">UFOPK3139_03325</name>
    <name evidence="10" type="ORF">UFOPK3543_03396</name>
</gene>
<keyword evidence="2" id="KW-0813">Transport</keyword>
<evidence type="ECO:0000256" key="6">
    <source>
        <dbReference type="ARBA" id="ARBA00023136"/>
    </source>
</evidence>
<reference evidence="9" key="1">
    <citation type="submission" date="2020-05" db="EMBL/GenBank/DDBJ databases">
        <authorList>
            <person name="Chiriac C."/>
            <person name="Salcher M."/>
            <person name="Ghai R."/>
            <person name="Kavagutti S V."/>
        </authorList>
    </citation>
    <scope>NUCLEOTIDE SEQUENCE</scope>
</reference>
<dbReference type="InterPro" id="IPR036259">
    <property type="entry name" value="MFS_trans_sf"/>
</dbReference>
<evidence type="ECO:0000256" key="5">
    <source>
        <dbReference type="ARBA" id="ARBA00022989"/>
    </source>
</evidence>
<feature type="transmembrane region" description="Helical" evidence="7">
    <location>
        <begin position="62"/>
        <end position="82"/>
    </location>
</feature>
<dbReference type="PANTHER" id="PTHR23513:SF11">
    <property type="entry name" value="STAPHYLOFERRIN A TRANSPORTER"/>
    <property type="match status" value="1"/>
</dbReference>
<feature type="domain" description="Major facilitator superfamily (MFS) profile" evidence="8">
    <location>
        <begin position="238"/>
        <end position="434"/>
    </location>
</feature>
<dbReference type="EMBL" id="CAFBMH010000267">
    <property type="protein sequence ID" value="CAB4943720.1"/>
    <property type="molecule type" value="Genomic_DNA"/>
</dbReference>
<dbReference type="EMBL" id="CAFABA010000254">
    <property type="protein sequence ID" value="CAB4836879.1"/>
    <property type="molecule type" value="Genomic_DNA"/>
</dbReference>
<feature type="transmembrane region" description="Helical" evidence="7">
    <location>
        <begin position="275"/>
        <end position="296"/>
    </location>
</feature>
<organism evidence="9">
    <name type="scientific">freshwater metagenome</name>
    <dbReference type="NCBI Taxonomy" id="449393"/>
    <lineage>
        <taxon>unclassified sequences</taxon>
        <taxon>metagenomes</taxon>
        <taxon>ecological metagenomes</taxon>
    </lineage>
</organism>
<evidence type="ECO:0000313" key="10">
    <source>
        <dbReference type="EMBL" id="CAB4943720.1"/>
    </source>
</evidence>
<evidence type="ECO:0000256" key="3">
    <source>
        <dbReference type="ARBA" id="ARBA00022475"/>
    </source>
</evidence>
<dbReference type="AlphaFoldDB" id="A0A6J7AZ14"/>
<evidence type="ECO:0000256" key="4">
    <source>
        <dbReference type="ARBA" id="ARBA00022692"/>
    </source>
</evidence>
<dbReference type="PANTHER" id="PTHR23513">
    <property type="entry name" value="INTEGRAL MEMBRANE EFFLUX PROTEIN-RELATED"/>
    <property type="match status" value="1"/>
</dbReference>
<dbReference type="GO" id="GO:0005886">
    <property type="term" value="C:plasma membrane"/>
    <property type="evidence" value="ECO:0007669"/>
    <property type="project" value="UniProtKB-SubCell"/>
</dbReference>
<dbReference type="PROSITE" id="PS50850">
    <property type="entry name" value="MFS"/>
    <property type="match status" value="1"/>
</dbReference>
<keyword evidence="4 7" id="KW-0812">Transmembrane</keyword>
<dbReference type="InterPro" id="IPR010290">
    <property type="entry name" value="TM_effector"/>
</dbReference>
<name>A0A6J7AZ14_9ZZZZ</name>
<sequence>MSESTSRTALAGSTITPQSGIRDVMRNRDFRLFWFAAIVSNSASWMQTVGVAAHLWNVTESATWLGASGFAMMIPATVLTPYAGVLADYLPRRLILGVTQTLQMLFAFAFFVVYKADLLTPWRVLGLLFCTGIISGIQMAAWQSFVPTLVPREHLVTAVRLNSVQFQASRAIGPMVGALALSLFGIGAAFLANAITFVPVVLAVVMARPMQTIAPRAQTKVFEAMAEGFRYTWSRPSMRRVVIAAFLLSAFGQSLIQLTAAMAAEMYGRSSDDNAALVAAFGIGSVVSGLTMVFLGNRVSRSATLRLGLIAYVCGVALLPLSTDFRVGLAGLFVCGLAHIPVATTFNTFMQSSVPDQYRGRVVACYLTGVMLGMPVGSFSLGRLGDVIGMRETIALDALAMGLFASFVFVVYAGMRFLDHDVVEADTDVSFATA</sequence>
<dbReference type="GO" id="GO:0022857">
    <property type="term" value="F:transmembrane transporter activity"/>
    <property type="evidence" value="ECO:0007669"/>
    <property type="project" value="InterPro"/>
</dbReference>
<evidence type="ECO:0000256" key="2">
    <source>
        <dbReference type="ARBA" id="ARBA00022448"/>
    </source>
</evidence>
<evidence type="ECO:0000313" key="9">
    <source>
        <dbReference type="EMBL" id="CAB4836879.1"/>
    </source>
</evidence>
<feature type="transmembrane region" description="Helical" evidence="7">
    <location>
        <begin position="327"/>
        <end position="350"/>
    </location>
</feature>
<dbReference type="Pfam" id="PF05977">
    <property type="entry name" value="MFS_3"/>
    <property type="match status" value="1"/>
</dbReference>
<keyword evidence="5 7" id="KW-1133">Transmembrane helix</keyword>
<feature type="transmembrane region" description="Helical" evidence="7">
    <location>
        <begin position="241"/>
        <end position="263"/>
    </location>
</feature>
<accession>A0A6J7AZ14</accession>
<dbReference type="SUPFAM" id="SSF103473">
    <property type="entry name" value="MFS general substrate transporter"/>
    <property type="match status" value="1"/>
</dbReference>
<keyword evidence="3" id="KW-1003">Cell membrane</keyword>
<protein>
    <submittedName>
        <fullName evidence="9">Unannotated protein</fullName>
    </submittedName>
</protein>
<evidence type="ECO:0000256" key="1">
    <source>
        <dbReference type="ARBA" id="ARBA00004651"/>
    </source>
</evidence>
<proteinExistence type="predicted"/>
<dbReference type="CDD" id="cd06173">
    <property type="entry name" value="MFS_MefA_like"/>
    <property type="match status" value="1"/>
</dbReference>
<evidence type="ECO:0000256" key="7">
    <source>
        <dbReference type="SAM" id="Phobius"/>
    </source>
</evidence>
<feature type="transmembrane region" description="Helical" evidence="7">
    <location>
        <begin position="394"/>
        <end position="413"/>
    </location>
</feature>
<feature type="transmembrane region" description="Helical" evidence="7">
    <location>
        <begin position="303"/>
        <end position="321"/>
    </location>
</feature>
<evidence type="ECO:0000259" key="8">
    <source>
        <dbReference type="PROSITE" id="PS50850"/>
    </source>
</evidence>
<feature type="transmembrane region" description="Helical" evidence="7">
    <location>
        <begin position="32"/>
        <end position="56"/>
    </location>
</feature>
<feature type="transmembrane region" description="Helical" evidence="7">
    <location>
        <begin position="362"/>
        <end position="382"/>
    </location>
</feature>
<feature type="transmembrane region" description="Helical" evidence="7">
    <location>
        <begin position="179"/>
        <end position="206"/>
    </location>
</feature>